<evidence type="ECO:0000313" key="9">
    <source>
        <dbReference type="EMBL" id="OFC69943.1"/>
    </source>
</evidence>
<comment type="subcellular location">
    <subcellularLocation>
        <location evidence="1">Cell membrane</location>
        <topology evidence="1">Multi-pass membrane protein</topology>
    </subcellularLocation>
</comment>
<evidence type="ECO:0000256" key="3">
    <source>
        <dbReference type="ARBA" id="ARBA00022475"/>
    </source>
</evidence>
<feature type="transmembrane region" description="Helical" evidence="7">
    <location>
        <begin position="424"/>
        <end position="449"/>
    </location>
</feature>
<name>A0A1E7Z8S0_9ALTE</name>
<feature type="transmembrane region" description="Helical" evidence="7">
    <location>
        <begin position="493"/>
        <end position="512"/>
    </location>
</feature>
<dbReference type="STRING" id="1656094.BFC18_15280"/>
<evidence type="ECO:0000256" key="2">
    <source>
        <dbReference type="ARBA" id="ARBA00007755"/>
    </source>
</evidence>
<dbReference type="GO" id="GO:0009267">
    <property type="term" value="P:cellular response to starvation"/>
    <property type="evidence" value="ECO:0007669"/>
    <property type="project" value="InterPro"/>
</dbReference>
<feature type="transmembrane region" description="Helical" evidence="7">
    <location>
        <begin position="88"/>
        <end position="109"/>
    </location>
</feature>
<comment type="caution">
    <text evidence="9">The sequence shown here is derived from an EMBL/GenBank/DDBJ whole genome shotgun (WGS) entry which is preliminary data.</text>
</comment>
<accession>A0A1E7Z8S0</accession>
<sequence length="558" mass="60047">MQSIMIVVLGIIGMLLGWFVYSKFIASKIFRLDENFVTPAHELRDGVDFVPTNKVVLWGHHFTSVAGAAPIVGPAIAVYWGWVPAVLWVVFGTMFFAGIHDMGALWASSRHKGKSMGALAEDVIGKRSRSLFMVVVFLVLLMVNAVFGVVIAKSFISQPNAVFPAWMAIVVALIIGQLLKRNFSLIPMCVVGIIVLYASVFAGSYIPIELPETLFGLSANANWIIILFIYAAIASLLPVWMLLQPRDFINGMQLLVGLFLLYGAVFFSLPDITAPAFNTQTAVDTPSIIPLLFVTIACGAVSGFHGIVSSGTSSKQLNKETDARFVGYLGAVGEGCLALITIVAVSGVALAASPEEWHEVYSHLGDGSVSAFITGGANLIQQGWGLPVDFSSTILATMVVLFAGTTMDSGVRLQRYIIQEWGEIYNISLLKGGFVATMIAVGTCLLLAFGAGGSSGSGGMIIWPLFGSTNQILASMTLLVISVMLIKMGRPAKYTLIPMTFVIVMAFLAGVIKLKEYWLAENYLLVTLDAVVLVVSVLVMLESWSVISKFKRESKASQ</sequence>
<proteinExistence type="inferred from homology"/>
<dbReference type="InterPro" id="IPR003706">
    <property type="entry name" value="CstA_N"/>
</dbReference>
<feature type="transmembrane region" description="Helical" evidence="7">
    <location>
        <begin position="130"/>
        <end position="155"/>
    </location>
</feature>
<protein>
    <submittedName>
        <fullName evidence="9">Carbon starvation protein CstA</fullName>
    </submittedName>
</protein>
<dbReference type="Pfam" id="PF02554">
    <property type="entry name" value="CstA"/>
    <property type="match status" value="1"/>
</dbReference>
<feature type="transmembrane region" description="Helical" evidence="7">
    <location>
        <begin position="384"/>
        <end position="403"/>
    </location>
</feature>
<dbReference type="PANTHER" id="PTHR30252:SF0">
    <property type="entry name" value="PEPTIDE TRANSPORTER CSTA"/>
    <property type="match status" value="1"/>
</dbReference>
<dbReference type="EMBL" id="MDHN01000032">
    <property type="protein sequence ID" value="OFC69943.1"/>
    <property type="molecule type" value="Genomic_DNA"/>
</dbReference>
<dbReference type="RefSeq" id="WP_070126192.1">
    <property type="nucleotide sequence ID" value="NZ_MDHN01000032.1"/>
</dbReference>
<keyword evidence="3" id="KW-1003">Cell membrane</keyword>
<organism evidence="9 10">
    <name type="scientific">Alteromonas confluentis</name>
    <dbReference type="NCBI Taxonomy" id="1656094"/>
    <lineage>
        <taxon>Bacteria</taxon>
        <taxon>Pseudomonadati</taxon>
        <taxon>Pseudomonadota</taxon>
        <taxon>Gammaproteobacteria</taxon>
        <taxon>Alteromonadales</taxon>
        <taxon>Alteromonadaceae</taxon>
        <taxon>Alteromonas/Salinimonas group</taxon>
        <taxon>Alteromonas</taxon>
    </lineage>
</organism>
<gene>
    <name evidence="9" type="ORF">BFC18_15280</name>
</gene>
<feature type="transmembrane region" description="Helical" evidence="7">
    <location>
        <begin position="288"/>
        <end position="308"/>
    </location>
</feature>
<evidence type="ECO:0000259" key="8">
    <source>
        <dbReference type="Pfam" id="PF02554"/>
    </source>
</evidence>
<feature type="domain" description="CstA N-terminal" evidence="8">
    <location>
        <begin position="3"/>
        <end position="508"/>
    </location>
</feature>
<feature type="transmembrane region" description="Helical" evidence="7">
    <location>
        <begin position="328"/>
        <end position="352"/>
    </location>
</feature>
<evidence type="ECO:0000256" key="5">
    <source>
        <dbReference type="ARBA" id="ARBA00022989"/>
    </source>
</evidence>
<feature type="transmembrane region" description="Helical" evidence="7">
    <location>
        <begin position="220"/>
        <end position="243"/>
    </location>
</feature>
<keyword evidence="4 7" id="KW-0812">Transmembrane</keyword>
<dbReference type="GO" id="GO:0005886">
    <property type="term" value="C:plasma membrane"/>
    <property type="evidence" value="ECO:0007669"/>
    <property type="project" value="UniProtKB-SubCell"/>
</dbReference>
<evidence type="ECO:0000256" key="6">
    <source>
        <dbReference type="ARBA" id="ARBA00023136"/>
    </source>
</evidence>
<comment type="similarity">
    <text evidence="2">Belongs to the peptide transporter carbon starvation (CstA) (TC 2.A.114) family.</text>
</comment>
<reference evidence="9 10" key="1">
    <citation type="submission" date="2016-08" db="EMBL/GenBank/DDBJ databases">
        <authorList>
            <person name="Seilhamer J.J."/>
        </authorList>
    </citation>
    <scope>NUCLEOTIDE SEQUENCE [LARGE SCALE GENOMIC DNA]</scope>
    <source>
        <strain evidence="9 10">KCTC 42603</strain>
    </source>
</reference>
<feature type="transmembrane region" description="Helical" evidence="7">
    <location>
        <begin position="255"/>
        <end position="276"/>
    </location>
</feature>
<dbReference type="Proteomes" id="UP000175691">
    <property type="component" value="Unassembled WGS sequence"/>
</dbReference>
<feature type="transmembrane region" description="Helical" evidence="7">
    <location>
        <begin position="461"/>
        <end position="486"/>
    </location>
</feature>
<evidence type="ECO:0000256" key="7">
    <source>
        <dbReference type="SAM" id="Phobius"/>
    </source>
</evidence>
<keyword evidence="6 7" id="KW-0472">Membrane</keyword>
<feature type="transmembrane region" description="Helical" evidence="7">
    <location>
        <begin position="6"/>
        <end position="26"/>
    </location>
</feature>
<dbReference type="InterPro" id="IPR051605">
    <property type="entry name" value="CstA"/>
</dbReference>
<feature type="transmembrane region" description="Helical" evidence="7">
    <location>
        <begin position="62"/>
        <end position="82"/>
    </location>
</feature>
<dbReference type="OrthoDB" id="9761224at2"/>
<evidence type="ECO:0000313" key="10">
    <source>
        <dbReference type="Proteomes" id="UP000175691"/>
    </source>
</evidence>
<feature type="transmembrane region" description="Helical" evidence="7">
    <location>
        <begin position="186"/>
        <end position="208"/>
    </location>
</feature>
<feature type="transmembrane region" description="Helical" evidence="7">
    <location>
        <begin position="524"/>
        <end position="547"/>
    </location>
</feature>
<dbReference type="AlphaFoldDB" id="A0A1E7Z8S0"/>
<evidence type="ECO:0000256" key="1">
    <source>
        <dbReference type="ARBA" id="ARBA00004651"/>
    </source>
</evidence>
<evidence type="ECO:0000256" key="4">
    <source>
        <dbReference type="ARBA" id="ARBA00022692"/>
    </source>
</evidence>
<keyword evidence="5 7" id="KW-1133">Transmembrane helix</keyword>
<keyword evidence="10" id="KW-1185">Reference proteome</keyword>
<dbReference type="PANTHER" id="PTHR30252">
    <property type="entry name" value="INNER MEMBRANE PEPTIDE TRANSPORTER"/>
    <property type="match status" value="1"/>
</dbReference>
<feature type="transmembrane region" description="Helical" evidence="7">
    <location>
        <begin position="161"/>
        <end position="179"/>
    </location>
</feature>